<dbReference type="PANTHER" id="PTHR11165">
    <property type="entry name" value="SKP1"/>
    <property type="match status" value="1"/>
</dbReference>
<evidence type="ECO:0000259" key="2">
    <source>
        <dbReference type="Pfam" id="PF01466"/>
    </source>
</evidence>
<accession>A0AAD1XVW0</accession>
<dbReference type="EMBL" id="CAMPGE010021693">
    <property type="protein sequence ID" value="CAI2379824.1"/>
    <property type="molecule type" value="Genomic_DNA"/>
</dbReference>
<dbReference type="AlphaFoldDB" id="A0AAD1XVW0"/>
<dbReference type="InterPro" id="IPR016897">
    <property type="entry name" value="SKP1"/>
</dbReference>
<organism evidence="3 4">
    <name type="scientific">Euplotes crassus</name>
    <dbReference type="NCBI Taxonomy" id="5936"/>
    <lineage>
        <taxon>Eukaryota</taxon>
        <taxon>Sar</taxon>
        <taxon>Alveolata</taxon>
        <taxon>Ciliophora</taxon>
        <taxon>Intramacronucleata</taxon>
        <taxon>Spirotrichea</taxon>
        <taxon>Hypotrichia</taxon>
        <taxon>Euplotida</taxon>
        <taxon>Euplotidae</taxon>
        <taxon>Moneuplotes</taxon>
    </lineage>
</organism>
<feature type="region of interest" description="Disordered" evidence="1">
    <location>
        <begin position="1"/>
        <end position="34"/>
    </location>
</feature>
<feature type="domain" description="SKP1 component dimerisation" evidence="2">
    <location>
        <begin position="147"/>
        <end position="192"/>
    </location>
</feature>
<dbReference type="SUPFAM" id="SSF81382">
    <property type="entry name" value="Skp1 dimerisation domain-like"/>
    <property type="match status" value="1"/>
</dbReference>
<dbReference type="InterPro" id="IPR036296">
    <property type="entry name" value="SKP1-like_dim_sf"/>
</dbReference>
<name>A0AAD1XVW0_EUPCR</name>
<dbReference type="Gene3D" id="3.30.710.10">
    <property type="entry name" value="Potassium Channel Kv1.1, Chain A"/>
    <property type="match status" value="1"/>
</dbReference>
<proteinExistence type="predicted"/>
<evidence type="ECO:0000313" key="4">
    <source>
        <dbReference type="Proteomes" id="UP001295684"/>
    </source>
</evidence>
<dbReference type="InterPro" id="IPR011333">
    <property type="entry name" value="SKP1/BTB/POZ_sf"/>
</dbReference>
<dbReference type="Pfam" id="PF01466">
    <property type="entry name" value="Skp1"/>
    <property type="match status" value="1"/>
</dbReference>
<feature type="compositionally biased region" description="Low complexity" evidence="1">
    <location>
        <begin position="1"/>
        <end position="15"/>
    </location>
</feature>
<keyword evidence="4" id="KW-1185">Reference proteome</keyword>
<dbReference type="InterPro" id="IPR016072">
    <property type="entry name" value="Skp1_comp_dimer"/>
</dbReference>
<dbReference type="Proteomes" id="UP001295684">
    <property type="component" value="Unassembled WGS sequence"/>
</dbReference>
<evidence type="ECO:0000256" key="1">
    <source>
        <dbReference type="SAM" id="MobiDB-lite"/>
    </source>
</evidence>
<protein>
    <recommendedName>
        <fullName evidence="2">SKP1 component dimerisation domain-containing protein</fullName>
    </recommendedName>
</protein>
<comment type="caution">
    <text evidence="3">The sequence shown here is derived from an EMBL/GenBank/DDBJ whole genome shotgun (WGS) entry which is preliminary data.</text>
</comment>
<gene>
    <name evidence="3" type="ORF">ECRASSUSDP1_LOCUS21242</name>
</gene>
<dbReference type="GO" id="GO:0006511">
    <property type="term" value="P:ubiquitin-dependent protein catabolic process"/>
    <property type="evidence" value="ECO:0007669"/>
    <property type="project" value="InterPro"/>
</dbReference>
<sequence length="199" mass="22369">MEATEAASLPLTLPQSPSPGTPSPSATSNTSPIKITLSDTPEGTIHHLPTHLTSQNLLIRSIIEDSDYDPLLPIHLREVSSSTFPHILTYLNLYSTSPYDFKAKVQKPLQSNILSDVIPEEYAKFISEFTLEEVYELLCAANYLDNQGLLLLSSIRIASEMRGKSVEELREMFGVEPGFSKEELKEIEEEEKRRDFEIE</sequence>
<reference evidence="3" key="1">
    <citation type="submission" date="2023-07" db="EMBL/GenBank/DDBJ databases">
        <authorList>
            <consortium name="AG Swart"/>
            <person name="Singh M."/>
            <person name="Singh A."/>
            <person name="Seah K."/>
            <person name="Emmerich C."/>
        </authorList>
    </citation>
    <scope>NUCLEOTIDE SEQUENCE</scope>
    <source>
        <strain evidence="3">DP1</strain>
    </source>
</reference>
<feature type="compositionally biased region" description="Low complexity" evidence="1">
    <location>
        <begin position="23"/>
        <end position="32"/>
    </location>
</feature>
<evidence type="ECO:0000313" key="3">
    <source>
        <dbReference type="EMBL" id="CAI2379824.1"/>
    </source>
</evidence>